<dbReference type="EMBL" id="JALBUU010000004">
    <property type="protein sequence ID" value="MCI0752747.1"/>
    <property type="molecule type" value="Genomic_DNA"/>
</dbReference>
<evidence type="ECO:0000313" key="1">
    <source>
        <dbReference type="EMBL" id="MCI0752747.1"/>
    </source>
</evidence>
<gene>
    <name evidence="1" type="ORF">MON41_03075</name>
</gene>
<dbReference type="Proteomes" id="UP001201985">
    <property type="component" value="Unassembled WGS sequence"/>
</dbReference>
<organism evidence="1 2">
    <name type="scientific">Teichococcus vastitatis</name>
    <dbReference type="NCBI Taxonomy" id="2307076"/>
    <lineage>
        <taxon>Bacteria</taxon>
        <taxon>Pseudomonadati</taxon>
        <taxon>Pseudomonadota</taxon>
        <taxon>Alphaproteobacteria</taxon>
        <taxon>Acetobacterales</taxon>
        <taxon>Roseomonadaceae</taxon>
        <taxon>Roseomonas</taxon>
    </lineage>
</organism>
<comment type="caution">
    <text evidence="1">The sequence shown here is derived from an EMBL/GenBank/DDBJ whole genome shotgun (WGS) entry which is preliminary data.</text>
</comment>
<dbReference type="RefSeq" id="WP_120008224.1">
    <property type="nucleotide sequence ID" value="NZ_JALBUU010000004.1"/>
</dbReference>
<protein>
    <submittedName>
        <fullName evidence="1">Uncharacterized protein</fullName>
    </submittedName>
</protein>
<proteinExistence type="predicted"/>
<evidence type="ECO:0000313" key="2">
    <source>
        <dbReference type="Proteomes" id="UP001201985"/>
    </source>
</evidence>
<accession>A0ABS9W0M0</accession>
<reference evidence="1 2" key="1">
    <citation type="submission" date="2022-03" db="EMBL/GenBank/DDBJ databases">
        <title>Complete genome analysis of Roseomonas KG 17.1 : a prolific producer of plant growth promoters.</title>
        <authorList>
            <person name="Saadouli I."/>
            <person name="Najjari A."/>
            <person name="Mosbah A."/>
            <person name="Ouzari H.I."/>
        </authorList>
    </citation>
    <scope>NUCLEOTIDE SEQUENCE [LARGE SCALE GENOMIC DNA]</scope>
    <source>
        <strain evidence="1 2">KG17-1</strain>
    </source>
</reference>
<sequence>MGVLIIIGTVGLVIAIVQKLNRSALEPAAETRTGPAAALSTDLALGQPAGTRIAGIAAPAGWLAVWLERPDGGRIVMVDPSGQQPSREIRLGN</sequence>
<keyword evidence="2" id="KW-1185">Reference proteome</keyword>
<name>A0ABS9W0M0_9PROT</name>